<proteinExistence type="predicted"/>
<accession>A0A2Z4AB82</accession>
<feature type="domain" description="UVR" evidence="1">
    <location>
        <begin position="223"/>
        <end position="252"/>
    </location>
</feature>
<evidence type="ECO:0000313" key="2">
    <source>
        <dbReference type="EMBL" id="AWT59001.1"/>
    </source>
</evidence>
<reference evidence="2 3" key="1">
    <citation type="submission" date="2018-06" db="EMBL/GenBank/DDBJ databases">
        <title>Draft Genome Sequence of a Novel Marine Bacterium Related to the Verrucomicrobia.</title>
        <authorList>
            <person name="Vosseberg J."/>
            <person name="Martijn J."/>
            <person name="Ettema T.J.G."/>
        </authorList>
    </citation>
    <scope>NUCLEOTIDE SEQUENCE [LARGE SCALE GENOMIC DNA]</scope>
    <source>
        <strain evidence="2">TARA_B100001123</strain>
    </source>
</reference>
<gene>
    <name evidence="2" type="ORF">DF168_00173</name>
</gene>
<dbReference type="AlphaFoldDB" id="A0A2Z4AB82"/>
<dbReference type="Pfam" id="PF02151">
    <property type="entry name" value="UVR"/>
    <property type="match status" value="1"/>
</dbReference>
<dbReference type="EMBL" id="CP029803">
    <property type="protein sequence ID" value="AWT59001.1"/>
    <property type="molecule type" value="Genomic_DNA"/>
</dbReference>
<dbReference type="KEGG" id="mtar:DF168_00173"/>
<sequence>MSEDITEILKSWPFDGQNNVRKIVDTNGVEKIQVRIEQGAFQGILQMDLDGRPDGRRPYDKEFVLDHFREKLVGSQNNKSTIEKFLLSREDCREIFDESFTVYERYVFLLQIKDYDRVVRDTERNMEVFRFVKEYGAHREDRQHLERWWPYILRIHYVARVMLEVQENKFSVALRLISEAEGKIENLEEVDSEEFHNERDRSRQALKDLAQEVRDKMPLDPKEALKRALDQAVKREEYEKAAVLRDQLRDLD</sequence>
<protein>
    <recommendedName>
        <fullName evidence="1">UVR domain-containing protein</fullName>
    </recommendedName>
</protein>
<dbReference type="InterPro" id="IPR001943">
    <property type="entry name" value="UVR_dom"/>
</dbReference>
<dbReference type="Proteomes" id="UP000247465">
    <property type="component" value="Chromosome"/>
</dbReference>
<evidence type="ECO:0000313" key="3">
    <source>
        <dbReference type="Proteomes" id="UP000247465"/>
    </source>
</evidence>
<evidence type="ECO:0000259" key="1">
    <source>
        <dbReference type="PROSITE" id="PS50151"/>
    </source>
</evidence>
<dbReference type="PROSITE" id="PS50151">
    <property type="entry name" value="UVR"/>
    <property type="match status" value="1"/>
</dbReference>
<organism evidence="2 3">
    <name type="scientific">Candidatus Moanibacter tarae</name>
    <dbReference type="NCBI Taxonomy" id="2200854"/>
    <lineage>
        <taxon>Bacteria</taxon>
        <taxon>Pseudomonadati</taxon>
        <taxon>Verrucomicrobiota</taxon>
        <taxon>Opitutia</taxon>
        <taxon>Puniceicoccales</taxon>
        <taxon>Puniceicoccales incertae sedis</taxon>
        <taxon>Candidatus Moanibacter</taxon>
    </lineage>
</organism>
<name>A0A2Z4AB82_9BACT</name>